<comment type="caution">
    <text evidence="4">The sequence shown here is derived from an EMBL/GenBank/DDBJ whole genome shotgun (WGS) entry which is preliminary data.</text>
</comment>
<evidence type="ECO:0000256" key="2">
    <source>
        <dbReference type="ARBA" id="ARBA00023274"/>
    </source>
</evidence>
<dbReference type="AlphaFoldDB" id="A0A7V3RE75"/>
<sequence length="92" mass="10767">MVKIKLTRMGKRGQPFYRVIVVESSKARDGAYIESLGYYDPMRKPFATKIDDERALYWLEHGAQPTETVRALLSQNGIMKRYHEKRFATVKE</sequence>
<dbReference type="InterPro" id="IPR000307">
    <property type="entry name" value="Ribosomal_bS16"/>
</dbReference>
<dbReference type="HAMAP" id="MF_00385">
    <property type="entry name" value="Ribosomal_bS16"/>
    <property type="match status" value="1"/>
</dbReference>
<dbReference type="GO" id="GO:0006412">
    <property type="term" value="P:translation"/>
    <property type="evidence" value="ECO:0007669"/>
    <property type="project" value="UniProtKB-UniRule"/>
</dbReference>
<dbReference type="Pfam" id="PF00886">
    <property type="entry name" value="Ribosomal_S16"/>
    <property type="match status" value="1"/>
</dbReference>
<gene>
    <name evidence="3 4" type="primary">rpsP</name>
    <name evidence="4" type="ORF">ENX73_02670</name>
</gene>
<dbReference type="InterPro" id="IPR020592">
    <property type="entry name" value="Ribosomal_bS16_CS"/>
</dbReference>
<evidence type="ECO:0000256" key="1">
    <source>
        <dbReference type="ARBA" id="ARBA00022980"/>
    </source>
</evidence>
<comment type="similarity">
    <text evidence="3">Belongs to the bacterial ribosomal protein bS16 family.</text>
</comment>
<proteinExistence type="inferred from homology"/>
<dbReference type="InterPro" id="IPR023803">
    <property type="entry name" value="Ribosomal_bS16_dom_sf"/>
</dbReference>
<keyword evidence="1 3" id="KW-0689">Ribosomal protein</keyword>
<evidence type="ECO:0000313" key="4">
    <source>
        <dbReference type="EMBL" id="HGE75011.1"/>
    </source>
</evidence>
<dbReference type="NCBIfam" id="TIGR00002">
    <property type="entry name" value="S16"/>
    <property type="match status" value="1"/>
</dbReference>
<dbReference type="EMBL" id="DTPE01000110">
    <property type="protein sequence ID" value="HGE75011.1"/>
    <property type="molecule type" value="Genomic_DNA"/>
</dbReference>
<dbReference type="Gene3D" id="3.30.1320.10">
    <property type="match status" value="1"/>
</dbReference>
<dbReference type="PROSITE" id="PS00732">
    <property type="entry name" value="RIBOSOMAL_S16"/>
    <property type="match status" value="1"/>
</dbReference>
<dbReference type="PANTHER" id="PTHR12919">
    <property type="entry name" value="30S RIBOSOMAL PROTEIN S16"/>
    <property type="match status" value="1"/>
</dbReference>
<dbReference type="GO" id="GO:0005737">
    <property type="term" value="C:cytoplasm"/>
    <property type="evidence" value="ECO:0007669"/>
    <property type="project" value="UniProtKB-ARBA"/>
</dbReference>
<dbReference type="GO" id="GO:0015935">
    <property type="term" value="C:small ribosomal subunit"/>
    <property type="evidence" value="ECO:0007669"/>
    <property type="project" value="TreeGrafter"/>
</dbReference>
<dbReference type="SUPFAM" id="SSF54565">
    <property type="entry name" value="Ribosomal protein S16"/>
    <property type="match status" value="1"/>
</dbReference>
<keyword evidence="2 3" id="KW-0687">Ribonucleoprotein</keyword>
<name>A0A7V3RE75_9BACT</name>
<protein>
    <recommendedName>
        <fullName evidence="3">Small ribosomal subunit protein bS16</fullName>
    </recommendedName>
</protein>
<dbReference type="GO" id="GO:0003735">
    <property type="term" value="F:structural constituent of ribosome"/>
    <property type="evidence" value="ECO:0007669"/>
    <property type="project" value="InterPro"/>
</dbReference>
<reference evidence="4" key="1">
    <citation type="journal article" date="2020" name="mSystems">
        <title>Genome- and Community-Level Interaction Insights into Carbon Utilization and Element Cycling Functions of Hydrothermarchaeota in Hydrothermal Sediment.</title>
        <authorList>
            <person name="Zhou Z."/>
            <person name="Liu Y."/>
            <person name="Xu W."/>
            <person name="Pan J."/>
            <person name="Luo Z.H."/>
            <person name="Li M."/>
        </authorList>
    </citation>
    <scope>NUCLEOTIDE SEQUENCE [LARGE SCALE GENOMIC DNA]</scope>
    <source>
        <strain evidence="4">SpSt-966</strain>
    </source>
</reference>
<dbReference type="PANTHER" id="PTHR12919:SF20">
    <property type="entry name" value="SMALL RIBOSOMAL SUBUNIT PROTEIN BS16M"/>
    <property type="match status" value="1"/>
</dbReference>
<evidence type="ECO:0000256" key="3">
    <source>
        <dbReference type="HAMAP-Rule" id="MF_00385"/>
    </source>
</evidence>
<accession>A0A7V3RE75</accession>
<organism evidence="4">
    <name type="scientific">Mesoaciditoga lauensis</name>
    <dbReference type="NCBI Taxonomy" id="1495039"/>
    <lineage>
        <taxon>Bacteria</taxon>
        <taxon>Thermotogati</taxon>
        <taxon>Thermotogota</taxon>
        <taxon>Thermotogae</taxon>
        <taxon>Mesoaciditogales</taxon>
        <taxon>Mesoaciditogaceae</taxon>
        <taxon>Mesoaciditoga</taxon>
    </lineage>
</organism>